<comment type="similarity">
    <text evidence="2">Belongs to the CD36 family.</text>
</comment>
<dbReference type="EMBL" id="LSMT01000356">
    <property type="protein sequence ID" value="PFX19540.1"/>
    <property type="molecule type" value="Genomic_DNA"/>
</dbReference>
<dbReference type="PANTHER" id="PTHR11923">
    <property type="entry name" value="SCAVENGER RECEPTOR CLASS B TYPE-1 SR-B1"/>
    <property type="match status" value="1"/>
</dbReference>
<comment type="subcellular location">
    <subcellularLocation>
        <location evidence="1">Membrane</location>
    </subcellularLocation>
</comment>
<dbReference type="Proteomes" id="UP000225706">
    <property type="component" value="Unassembled WGS sequence"/>
</dbReference>
<keyword evidence="6" id="KW-0325">Glycoprotein</keyword>
<evidence type="ECO:0000256" key="7">
    <source>
        <dbReference type="SAM" id="Phobius"/>
    </source>
</evidence>
<evidence type="ECO:0000313" key="8">
    <source>
        <dbReference type="EMBL" id="PFX19540.1"/>
    </source>
</evidence>
<accession>A0A2B4RSL8</accession>
<keyword evidence="9" id="KW-1185">Reference proteome</keyword>
<dbReference type="GO" id="GO:0005044">
    <property type="term" value="F:scavenger receptor activity"/>
    <property type="evidence" value="ECO:0007669"/>
    <property type="project" value="TreeGrafter"/>
</dbReference>
<feature type="transmembrane region" description="Helical" evidence="7">
    <location>
        <begin position="613"/>
        <end position="636"/>
    </location>
</feature>
<evidence type="ECO:0000256" key="3">
    <source>
        <dbReference type="ARBA" id="ARBA00022692"/>
    </source>
</evidence>
<keyword evidence="3 7" id="KW-0812">Transmembrane</keyword>
<dbReference type="PRINTS" id="PR01609">
    <property type="entry name" value="CD36FAMILY"/>
</dbReference>
<gene>
    <name evidence="8" type="primary">CD36</name>
    <name evidence="8" type="ORF">AWC38_SpisGene16063</name>
</gene>
<comment type="caution">
    <text evidence="8">The sequence shown here is derived from an EMBL/GenBank/DDBJ whole genome shotgun (WGS) entry which is preliminary data.</text>
</comment>
<name>A0A2B4RSL8_STYPI</name>
<evidence type="ECO:0000256" key="4">
    <source>
        <dbReference type="ARBA" id="ARBA00022989"/>
    </source>
</evidence>
<sequence length="646" mass="71982">MSRKKVAGIILLLTGITLIALGLVIGFVAPNIVQEKVEESTCVNSKDSSGYKRLEKPSHFVTRVYYWNITNKKGFLYGREKPQLSERGPYVYSMTTKEIDVKFGKGTITSKSFQQAKFNKTLTEKECPTCRESDKLTILNVGYLGVMKRVGSAWEFSFAFIPMVMNILFQRLRATTHLNKTSLLLEMGKTRNQLPLKSPYYPAFGSWLSTVPKFAPLRKNYTITEMNGLYGALMDPSKFGPFDNLTLLKRCLSGKVTEDCGLALNLFALQKGLNLAAVWSVRNILCPNKGACFPVLCFSCSSPSIKFRAVGEFIKELSKYVLWYLDDNNCGLTTTRSQDELSHGYVMKLPLPGHPSGVDVPGPINSDISEKEAKLAGKNSTLYTCESDERFSYAAINGKSQVNKDFYPNASSDQLKVRGYGYQYPGAKHLKACSANNTPSAKKYEYFVSSFRMAVPITYDRDVTIAGIPMNRYVISESAVEVNNMTVFTKGIFDVSRFLKGPIYASLPGFLYGEEPLFEDLGFPAPDVQKYGSYFSIEPISGIAMQLKLRFQLNGKIIPNSSLSPYYPETKNVSFTDKLIPILWTETEASIDAVTAKEFRSKVLGSLRCLCGLFVALPVIGGIFVIMGVVLIVLGARKTEKYERLI</sequence>
<dbReference type="OrthoDB" id="18585at2759"/>
<dbReference type="STRING" id="50429.A0A2B4RSL8"/>
<dbReference type="InterPro" id="IPR002159">
    <property type="entry name" value="CD36_fam"/>
</dbReference>
<dbReference type="PANTHER" id="PTHR11923:SF51">
    <property type="entry name" value="LYSOSOME MEMBRANE PROTEIN 2"/>
    <property type="match status" value="1"/>
</dbReference>
<keyword evidence="5 7" id="KW-0472">Membrane</keyword>
<dbReference type="AlphaFoldDB" id="A0A2B4RSL8"/>
<evidence type="ECO:0000313" key="9">
    <source>
        <dbReference type="Proteomes" id="UP000225706"/>
    </source>
</evidence>
<proteinExistence type="inferred from homology"/>
<evidence type="ECO:0000256" key="1">
    <source>
        <dbReference type="ARBA" id="ARBA00004370"/>
    </source>
</evidence>
<protein>
    <submittedName>
        <fullName evidence="8">Platelet glycoprotein 4</fullName>
    </submittedName>
</protein>
<evidence type="ECO:0000256" key="5">
    <source>
        <dbReference type="ARBA" id="ARBA00023136"/>
    </source>
</evidence>
<reference evidence="9" key="1">
    <citation type="journal article" date="2017" name="bioRxiv">
        <title>Comparative analysis of the genomes of Stylophora pistillata and Acropora digitifera provides evidence for extensive differences between species of corals.</title>
        <authorList>
            <person name="Voolstra C.R."/>
            <person name="Li Y."/>
            <person name="Liew Y.J."/>
            <person name="Baumgarten S."/>
            <person name="Zoccola D."/>
            <person name="Flot J.-F."/>
            <person name="Tambutte S."/>
            <person name="Allemand D."/>
            <person name="Aranda M."/>
        </authorList>
    </citation>
    <scope>NUCLEOTIDE SEQUENCE [LARGE SCALE GENOMIC DNA]</scope>
</reference>
<dbReference type="GO" id="GO:0016020">
    <property type="term" value="C:membrane"/>
    <property type="evidence" value="ECO:0007669"/>
    <property type="project" value="UniProtKB-SubCell"/>
</dbReference>
<dbReference type="Pfam" id="PF01130">
    <property type="entry name" value="CD36"/>
    <property type="match status" value="2"/>
</dbReference>
<organism evidence="8 9">
    <name type="scientific">Stylophora pistillata</name>
    <name type="common">Smooth cauliflower coral</name>
    <dbReference type="NCBI Taxonomy" id="50429"/>
    <lineage>
        <taxon>Eukaryota</taxon>
        <taxon>Metazoa</taxon>
        <taxon>Cnidaria</taxon>
        <taxon>Anthozoa</taxon>
        <taxon>Hexacorallia</taxon>
        <taxon>Scleractinia</taxon>
        <taxon>Astrocoeniina</taxon>
        <taxon>Pocilloporidae</taxon>
        <taxon>Stylophora</taxon>
    </lineage>
</organism>
<dbReference type="GO" id="GO:0005737">
    <property type="term" value="C:cytoplasm"/>
    <property type="evidence" value="ECO:0007669"/>
    <property type="project" value="TreeGrafter"/>
</dbReference>
<keyword evidence="4 7" id="KW-1133">Transmembrane helix</keyword>
<evidence type="ECO:0000256" key="2">
    <source>
        <dbReference type="ARBA" id="ARBA00010532"/>
    </source>
</evidence>
<evidence type="ECO:0000256" key="6">
    <source>
        <dbReference type="ARBA" id="ARBA00023180"/>
    </source>
</evidence>